<accession>A0A0M3J6R6</accession>
<evidence type="ECO:0000313" key="5">
    <source>
        <dbReference type="Proteomes" id="UP000267096"/>
    </source>
</evidence>
<dbReference type="PANTHER" id="PTHR24637">
    <property type="entry name" value="COLLAGEN"/>
    <property type="match status" value="1"/>
</dbReference>
<gene>
    <name evidence="4" type="ORF">ASIM_LOCUS3097</name>
</gene>
<keyword evidence="3" id="KW-0472">Membrane</keyword>
<keyword evidence="3" id="KW-0812">Transmembrane</keyword>
<protein>
    <submittedName>
        <fullName evidence="6">Col_cuticle_N domain-containing protein</fullName>
    </submittedName>
</protein>
<keyword evidence="3" id="KW-1133">Transmembrane helix</keyword>
<name>A0A0M3J6R6_ANISI</name>
<evidence type="ECO:0000256" key="3">
    <source>
        <dbReference type="SAM" id="Phobius"/>
    </source>
</evidence>
<keyword evidence="1" id="KW-0677">Repeat</keyword>
<evidence type="ECO:0000256" key="2">
    <source>
        <dbReference type="SAM" id="MobiDB-lite"/>
    </source>
</evidence>
<dbReference type="OrthoDB" id="5983381at2759"/>
<proteinExistence type="predicted"/>
<dbReference type="WBParaSite" id="ASIM_0000325601-mRNA-1">
    <property type="protein sequence ID" value="ASIM_0000325601-mRNA-1"/>
    <property type="gene ID" value="ASIM_0000325601"/>
</dbReference>
<organism evidence="6">
    <name type="scientific">Anisakis simplex</name>
    <name type="common">Herring worm</name>
    <dbReference type="NCBI Taxonomy" id="6269"/>
    <lineage>
        <taxon>Eukaryota</taxon>
        <taxon>Metazoa</taxon>
        <taxon>Ecdysozoa</taxon>
        <taxon>Nematoda</taxon>
        <taxon>Chromadorea</taxon>
        <taxon>Rhabditida</taxon>
        <taxon>Spirurina</taxon>
        <taxon>Ascaridomorpha</taxon>
        <taxon>Ascaridoidea</taxon>
        <taxon>Anisakidae</taxon>
        <taxon>Anisakis</taxon>
        <taxon>Anisakis simplex complex</taxon>
    </lineage>
</organism>
<dbReference type="EMBL" id="UYRR01004572">
    <property type="protein sequence ID" value="VDK21135.1"/>
    <property type="molecule type" value="Genomic_DNA"/>
</dbReference>
<keyword evidence="5" id="KW-1185">Reference proteome</keyword>
<feature type="compositionally biased region" description="Acidic residues" evidence="2">
    <location>
        <begin position="88"/>
        <end position="99"/>
    </location>
</feature>
<evidence type="ECO:0000256" key="1">
    <source>
        <dbReference type="ARBA" id="ARBA00022737"/>
    </source>
</evidence>
<feature type="region of interest" description="Disordered" evidence="2">
    <location>
        <begin position="75"/>
        <end position="105"/>
    </location>
</feature>
<feature type="transmembrane region" description="Helical" evidence="3">
    <location>
        <begin position="6"/>
        <end position="29"/>
    </location>
</feature>
<dbReference type="InterPro" id="IPR008160">
    <property type="entry name" value="Collagen"/>
</dbReference>
<dbReference type="PANTHER" id="PTHR24637:SF421">
    <property type="entry name" value="CUTICLE COLLAGEN DPY-2"/>
    <property type="match status" value="1"/>
</dbReference>
<evidence type="ECO:0000313" key="4">
    <source>
        <dbReference type="EMBL" id="VDK21135.1"/>
    </source>
</evidence>
<dbReference type="Proteomes" id="UP000267096">
    <property type="component" value="Unassembled WGS sequence"/>
</dbReference>
<evidence type="ECO:0000313" key="6">
    <source>
        <dbReference type="WBParaSite" id="ASIM_0000325601-mRNA-1"/>
    </source>
</evidence>
<reference evidence="6" key="1">
    <citation type="submission" date="2017-02" db="UniProtKB">
        <authorList>
            <consortium name="WormBaseParasite"/>
        </authorList>
    </citation>
    <scope>IDENTIFICATION</scope>
</reference>
<dbReference type="AlphaFoldDB" id="A0A0M3J6R6"/>
<reference evidence="4 5" key="2">
    <citation type="submission" date="2018-11" db="EMBL/GenBank/DDBJ databases">
        <authorList>
            <consortium name="Pathogen Informatics"/>
        </authorList>
    </citation>
    <scope>NUCLEOTIDE SEQUENCE [LARGE SCALE GENOMIC DNA]</scope>
</reference>
<dbReference type="Pfam" id="PF01391">
    <property type="entry name" value="Collagen"/>
    <property type="match status" value="1"/>
</dbReference>
<sequence length="171" mass="18781">MFYEAASFVTFLLCATTLIAQLTFLPLIFRRSSHIRSNIQNHVDKFMLLSDRAHVQLTLMRRESQRFKRSVLPLCEPYVPGPPGPAGDDGEDGEPGDDGPEGRRGLDERDIVAQLSQKCIVCPQGRVGPVGAPGNRGIRGLKGDKGYPGIPGFDGRDGTLYSTFIKTTEYV</sequence>